<dbReference type="AlphaFoldDB" id="A0A7W1YFG6"/>
<evidence type="ECO:0000259" key="4">
    <source>
        <dbReference type="Pfam" id="PF13439"/>
    </source>
</evidence>
<proteinExistence type="predicted"/>
<sequence length="372" mass="43138">MAIKVLNISSVHPWSDTRIFFRTATSIASQEDVEVTHIAVENGVEVGAVADNMEVITMPKRSIRSRYKNWRLLKKYIEEKQPDIVHFHDPELLLLARWMKEKLYPSPVCIYDMHENVPAVIGSKKIIPSIFRKRAKKMYVRFEKNLLDYVDGVVFAEEHYKQNYRWLDRRKVDVYNYPAIATDHLPAVEKADVFTFVYIGSISELRGVRVMIRLAEKLSKVRQDFNIRVIGPNATVFEEEAKAAGVSQYITFEGPKKFDEAFEVLRKSHVGLSLLLDNPNFYGCKPTKCMEYMAAGIPFLISDFLMQEDLKRYPCGLSVNMKDEDTVLKQALYLLENPEEAQKLGDVGFKAFQAEYNWQSEEQKLLSFYNKF</sequence>
<dbReference type="GO" id="GO:0016757">
    <property type="term" value="F:glycosyltransferase activity"/>
    <property type="evidence" value="ECO:0007669"/>
    <property type="project" value="UniProtKB-KW"/>
</dbReference>
<evidence type="ECO:0000313" key="6">
    <source>
        <dbReference type="Proteomes" id="UP000548787"/>
    </source>
</evidence>
<feature type="domain" description="Glycosyl transferase family 1" evidence="3">
    <location>
        <begin position="191"/>
        <end position="346"/>
    </location>
</feature>
<dbReference type="PANTHER" id="PTHR12526">
    <property type="entry name" value="GLYCOSYLTRANSFERASE"/>
    <property type="match status" value="1"/>
</dbReference>
<reference evidence="5 6" key="1">
    <citation type="submission" date="2020-05" db="EMBL/GenBank/DDBJ databases">
        <authorList>
            <person name="Carlin C.R."/>
        </authorList>
    </citation>
    <scope>NUCLEOTIDE SEQUENCE [LARGE SCALE GENOMIC DNA]</scope>
    <source>
        <strain evidence="5 6">FSL W9-0585</strain>
    </source>
</reference>
<feature type="domain" description="Glycosyltransferase subfamily 4-like N-terminal" evidence="4">
    <location>
        <begin position="57"/>
        <end position="173"/>
    </location>
</feature>
<dbReference type="InterPro" id="IPR001296">
    <property type="entry name" value="Glyco_trans_1"/>
</dbReference>
<comment type="caution">
    <text evidence="5">The sequence shown here is derived from an EMBL/GenBank/DDBJ whole genome shotgun (WGS) entry which is preliminary data.</text>
</comment>
<evidence type="ECO:0000259" key="3">
    <source>
        <dbReference type="Pfam" id="PF00534"/>
    </source>
</evidence>
<evidence type="ECO:0000313" key="5">
    <source>
        <dbReference type="EMBL" id="MBA3925606.1"/>
    </source>
</evidence>
<dbReference type="InterPro" id="IPR028098">
    <property type="entry name" value="Glyco_trans_4-like_N"/>
</dbReference>
<evidence type="ECO:0000256" key="1">
    <source>
        <dbReference type="ARBA" id="ARBA00022676"/>
    </source>
</evidence>
<dbReference type="Pfam" id="PF13439">
    <property type="entry name" value="Glyco_transf_4"/>
    <property type="match status" value="1"/>
</dbReference>
<dbReference type="Proteomes" id="UP000548787">
    <property type="component" value="Unassembled WGS sequence"/>
</dbReference>
<dbReference type="Pfam" id="PF00534">
    <property type="entry name" value="Glycos_transf_1"/>
    <property type="match status" value="1"/>
</dbReference>
<dbReference type="Gene3D" id="3.40.50.2000">
    <property type="entry name" value="Glycogen Phosphorylase B"/>
    <property type="match status" value="2"/>
</dbReference>
<protein>
    <submittedName>
        <fullName evidence="5">Glycosyltransferase</fullName>
    </submittedName>
</protein>
<name>A0A7W1YFG6_9LIST</name>
<keyword evidence="1" id="KW-0328">Glycosyltransferase</keyword>
<keyword evidence="6" id="KW-1185">Reference proteome</keyword>
<reference evidence="5 6" key="2">
    <citation type="submission" date="2020-08" db="EMBL/GenBank/DDBJ databases">
        <title>Listeria ohnekaius sp. nov. and Listeria portnoyii sp. nov. isolated from non-agricultural and natural environments.</title>
        <authorList>
            <person name="Weller D."/>
            <person name="Belias A.M."/>
            <person name="Liao J."/>
            <person name="Guo S."/>
            <person name="Orsi R.H."/>
            <person name="Wiedmann M."/>
        </authorList>
    </citation>
    <scope>NUCLEOTIDE SEQUENCE [LARGE SCALE GENOMIC DNA]</scope>
    <source>
        <strain evidence="5 6">FSL W9-0585</strain>
    </source>
</reference>
<accession>A0A7W1YFG6</accession>
<keyword evidence="2 5" id="KW-0808">Transferase</keyword>
<gene>
    <name evidence="5" type="ORF">HPK16_04545</name>
</gene>
<organism evidence="5 6">
    <name type="scientific">Listeria rustica</name>
    <dbReference type="NCBI Taxonomy" id="2713503"/>
    <lineage>
        <taxon>Bacteria</taxon>
        <taxon>Bacillati</taxon>
        <taxon>Bacillota</taxon>
        <taxon>Bacilli</taxon>
        <taxon>Bacillales</taxon>
        <taxon>Listeriaceae</taxon>
        <taxon>Listeria</taxon>
    </lineage>
</organism>
<dbReference type="SUPFAM" id="SSF53756">
    <property type="entry name" value="UDP-Glycosyltransferase/glycogen phosphorylase"/>
    <property type="match status" value="1"/>
</dbReference>
<dbReference type="PANTHER" id="PTHR12526:SF629">
    <property type="entry name" value="TEICHURONIC ACID BIOSYNTHESIS GLYCOSYLTRANSFERASE TUAH-RELATED"/>
    <property type="match status" value="1"/>
</dbReference>
<evidence type="ECO:0000256" key="2">
    <source>
        <dbReference type="ARBA" id="ARBA00022679"/>
    </source>
</evidence>
<dbReference type="EMBL" id="JABJVM010000003">
    <property type="protein sequence ID" value="MBA3925606.1"/>
    <property type="molecule type" value="Genomic_DNA"/>
</dbReference>
<dbReference type="RefSeq" id="WP_181675827.1">
    <property type="nucleotide sequence ID" value="NZ_JABJVM010000003.1"/>
</dbReference>